<protein>
    <submittedName>
        <fullName evidence="8">Major facilitator superfamily domain-containing protein</fullName>
    </submittedName>
</protein>
<name>A0A8H4BI42_MUCCL</name>
<dbReference type="GO" id="GO:0005886">
    <property type="term" value="C:plasma membrane"/>
    <property type="evidence" value="ECO:0007669"/>
    <property type="project" value="TreeGrafter"/>
</dbReference>
<feature type="compositionally biased region" description="Low complexity" evidence="5">
    <location>
        <begin position="27"/>
        <end position="42"/>
    </location>
</feature>
<proteinExistence type="predicted"/>
<keyword evidence="2 6" id="KW-0812">Transmembrane</keyword>
<evidence type="ECO:0000256" key="4">
    <source>
        <dbReference type="ARBA" id="ARBA00023136"/>
    </source>
</evidence>
<feature type="transmembrane region" description="Helical" evidence="6">
    <location>
        <begin position="141"/>
        <end position="160"/>
    </location>
</feature>
<feature type="transmembrane region" description="Helical" evidence="6">
    <location>
        <begin position="319"/>
        <end position="340"/>
    </location>
</feature>
<feature type="transmembrane region" description="Helical" evidence="6">
    <location>
        <begin position="166"/>
        <end position="188"/>
    </location>
</feature>
<evidence type="ECO:0000256" key="1">
    <source>
        <dbReference type="ARBA" id="ARBA00004141"/>
    </source>
</evidence>
<feature type="region of interest" description="Disordered" evidence="5">
    <location>
        <begin position="1"/>
        <end position="42"/>
    </location>
</feature>
<feature type="transmembrane region" description="Helical" evidence="6">
    <location>
        <begin position="74"/>
        <end position="93"/>
    </location>
</feature>
<evidence type="ECO:0000313" key="9">
    <source>
        <dbReference type="Proteomes" id="UP000469890"/>
    </source>
</evidence>
<evidence type="ECO:0000313" key="8">
    <source>
        <dbReference type="EMBL" id="KAF1802737.1"/>
    </source>
</evidence>
<feature type="transmembrane region" description="Helical" evidence="6">
    <location>
        <begin position="371"/>
        <end position="389"/>
    </location>
</feature>
<sequence length="415" mass="46219">MDSHHPNDDTYQNHDKHKQEQIERRPSSSSSASSSSTTTDTVVATKSKKKGFRFWCMAKDNSDPKQFPRYKKNMILSVVAIGGAISPVSSTIYYPALITMQEAFQTTDTTMNASLSIFTFFTAFFPLVWATFGDLFGRRRIYIISFFISFIGSVCCALSVNAEMFIVFRAFSAVGSSSAMSMGAGTIADIFEPHERGRAFAFYTCGPLLGPAIGPIIGGYLNQGLGWRSTFWFLSIFVFLTWLGIVFFLPETWRASPPAAPHLDKDIEAQRPKEQEAAKKRTRFVNPIGALKLLRYPNIALAVTFVGILSYTLQYGFDSGLVGVCYLPSAAGSMVGGIMGGRMSDITYRRNIEKAKENDQEVHPEMRLGGFLFYASMALQLVSFVAYGWCLEENVHFAYGLVCQFFCKLTCLYNI</sequence>
<evidence type="ECO:0000256" key="2">
    <source>
        <dbReference type="ARBA" id="ARBA00022692"/>
    </source>
</evidence>
<reference evidence="8 9" key="1">
    <citation type="submission" date="2019-09" db="EMBL/GenBank/DDBJ databases">
        <authorList>
            <consortium name="DOE Joint Genome Institute"/>
            <person name="Mondo S.J."/>
            <person name="Navarro-Mendoza M.I."/>
            <person name="Perez-Arques C."/>
            <person name="Panchal S."/>
            <person name="Nicolas F.E."/>
            <person name="Ganguly P."/>
            <person name="Pangilinan J."/>
            <person name="Grigoriev I."/>
            <person name="Heitman J."/>
            <person name="Sanya K."/>
            <person name="Garre V."/>
        </authorList>
    </citation>
    <scope>NUCLEOTIDE SEQUENCE [LARGE SCALE GENOMIC DNA]</scope>
    <source>
        <strain evidence="8 9">MU402</strain>
    </source>
</reference>
<evidence type="ECO:0000256" key="3">
    <source>
        <dbReference type="ARBA" id="ARBA00022989"/>
    </source>
</evidence>
<keyword evidence="3 6" id="KW-1133">Transmembrane helix</keyword>
<dbReference type="PROSITE" id="PS50850">
    <property type="entry name" value="MFS"/>
    <property type="match status" value="1"/>
</dbReference>
<feature type="transmembrane region" description="Helical" evidence="6">
    <location>
        <begin position="113"/>
        <end position="132"/>
    </location>
</feature>
<dbReference type="InterPro" id="IPR020846">
    <property type="entry name" value="MFS_dom"/>
</dbReference>
<dbReference type="SUPFAM" id="SSF103473">
    <property type="entry name" value="MFS general substrate transporter"/>
    <property type="match status" value="1"/>
</dbReference>
<gene>
    <name evidence="8" type="ORF">FB192DRAFT_1280755</name>
</gene>
<dbReference type="PANTHER" id="PTHR23502">
    <property type="entry name" value="MAJOR FACILITATOR SUPERFAMILY"/>
    <property type="match status" value="1"/>
</dbReference>
<dbReference type="InterPro" id="IPR036259">
    <property type="entry name" value="MFS_trans_sf"/>
</dbReference>
<dbReference type="Proteomes" id="UP000469890">
    <property type="component" value="Unassembled WGS sequence"/>
</dbReference>
<feature type="transmembrane region" description="Helical" evidence="6">
    <location>
        <begin position="293"/>
        <end position="313"/>
    </location>
</feature>
<evidence type="ECO:0000256" key="5">
    <source>
        <dbReference type="SAM" id="MobiDB-lite"/>
    </source>
</evidence>
<dbReference type="Gene3D" id="1.20.1720.10">
    <property type="entry name" value="Multidrug resistance protein D"/>
    <property type="match status" value="1"/>
</dbReference>
<organism evidence="8 9">
    <name type="scientific">Mucor circinelloides f. lusitanicus</name>
    <name type="common">Mucor racemosus var. lusitanicus</name>
    <dbReference type="NCBI Taxonomy" id="29924"/>
    <lineage>
        <taxon>Eukaryota</taxon>
        <taxon>Fungi</taxon>
        <taxon>Fungi incertae sedis</taxon>
        <taxon>Mucoromycota</taxon>
        <taxon>Mucoromycotina</taxon>
        <taxon>Mucoromycetes</taxon>
        <taxon>Mucorales</taxon>
        <taxon>Mucorineae</taxon>
        <taxon>Mucoraceae</taxon>
        <taxon>Mucor</taxon>
    </lineage>
</organism>
<feature type="domain" description="Major facilitator superfamily (MFS) profile" evidence="7">
    <location>
        <begin position="75"/>
        <end position="415"/>
    </location>
</feature>
<feature type="transmembrane region" description="Helical" evidence="6">
    <location>
        <begin position="230"/>
        <end position="249"/>
    </location>
</feature>
<accession>A0A8H4BI42</accession>
<dbReference type="GO" id="GO:0022857">
    <property type="term" value="F:transmembrane transporter activity"/>
    <property type="evidence" value="ECO:0007669"/>
    <property type="project" value="InterPro"/>
</dbReference>
<evidence type="ECO:0000256" key="6">
    <source>
        <dbReference type="SAM" id="Phobius"/>
    </source>
</evidence>
<feature type="transmembrane region" description="Helical" evidence="6">
    <location>
        <begin position="200"/>
        <end position="218"/>
    </location>
</feature>
<keyword evidence="4 6" id="KW-0472">Membrane</keyword>
<dbReference type="AlphaFoldDB" id="A0A8H4BI42"/>
<dbReference type="PANTHER" id="PTHR23502:SF5">
    <property type="entry name" value="QUINIDINE RESISTANCE PROTEIN 3"/>
    <property type="match status" value="1"/>
</dbReference>
<dbReference type="Pfam" id="PF07690">
    <property type="entry name" value="MFS_1"/>
    <property type="match status" value="1"/>
</dbReference>
<dbReference type="EMBL" id="JAAECE010000004">
    <property type="protein sequence ID" value="KAF1802737.1"/>
    <property type="molecule type" value="Genomic_DNA"/>
</dbReference>
<comment type="caution">
    <text evidence="8">The sequence shown here is derived from an EMBL/GenBank/DDBJ whole genome shotgun (WGS) entry which is preliminary data.</text>
</comment>
<evidence type="ECO:0000259" key="7">
    <source>
        <dbReference type="PROSITE" id="PS50850"/>
    </source>
</evidence>
<dbReference type="InterPro" id="IPR011701">
    <property type="entry name" value="MFS"/>
</dbReference>
<comment type="subcellular location">
    <subcellularLocation>
        <location evidence="1">Membrane</location>
        <topology evidence="1">Multi-pass membrane protein</topology>
    </subcellularLocation>
</comment>
<feature type="compositionally biased region" description="Basic and acidic residues" evidence="5">
    <location>
        <begin position="1"/>
        <end position="26"/>
    </location>
</feature>